<sequence length="63" mass="7144">MTEALKELYEDLRKEVDVVELDRARESGIVSTLVSLVKDGILSVDEAAKRAKMSVNKFEKYVK</sequence>
<keyword evidence="2" id="KW-1185">Reference proteome</keyword>
<protein>
    <submittedName>
        <fullName evidence="1">Resolvase</fullName>
    </submittedName>
</protein>
<dbReference type="EMBL" id="RRCO01000007">
    <property type="protein sequence ID" value="RRJ24353.1"/>
    <property type="molecule type" value="Genomic_DNA"/>
</dbReference>
<gene>
    <name evidence="1" type="ORF">EHV10_13290</name>
</gene>
<dbReference type="AlphaFoldDB" id="A0A3P3QVJ1"/>
<evidence type="ECO:0000313" key="1">
    <source>
        <dbReference type="EMBL" id="RRJ24353.1"/>
    </source>
</evidence>
<proteinExistence type="predicted"/>
<reference evidence="1 2" key="1">
    <citation type="submission" date="2018-11" db="EMBL/GenBank/DDBJ databases">
        <title>Genome sequencing of Lachnoanaerobaculum sp. KCOM 2030 (= ChDC B114).</title>
        <authorList>
            <person name="Kook J.-K."/>
            <person name="Park S.-N."/>
            <person name="Lim Y.K."/>
        </authorList>
    </citation>
    <scope>NUCLEOTIDE SEQUENCE [LARGE SCALE GENOMIC DNA]</scope>
    <source>
        <strain evidence="1 2">KCOM 2030</strain>
    </source>
</reference>
<evidence type="ECO:0000313" key="2">
    <source>
        <dbReference type="Proteomes" id="UP000272490"/>
    </source>
</evidence>
<dbReference type="Proteomes" id="UP000272490">
    <property type="component" value="Unassembled WGS sequence"/>
</dbReference>
<dbReference type="RefSeq" id="WP_128675063.1">
    <property type="nucleotide sequence ID" value="NZ_RRCO01000007.1"/>
</dbReference>
<accession>A0A3P3QVJ1</accession>
<comment type="caution">
    <text evidence="1">The sequence shown here is derived from an EMBL/GenBank/DDBJ whole genome shotgun (WGS) entry which is preliminary data.</text>
</comment>
<name>A0A3P3QVJ1_9FIRM</name>
<organism evidence="1 2">
    <name type="scientific">Lachnoanaerobaculum gingivalis</name>
    <dbReference type="NCBI Taxonomy" id="2490855"/>
    <lineage>
        <taxon>Bacteria</taxon>
        <taxon>Bacillati</taxon>
        <taxon>Bacillota</taxon>
        <taxon>Clostridia</taxon>
        <taxon>Lachnospirales</taxon>
        <taxon>Lachnospiraceae</taxon>
        <taxon>Lachnoanaerobaculum</taxon>
    </lineage>
</organism>